<name>A0A917B6A0_9MICO</name>
<feature type="region of interest" description="Disordered" evidence="1">
    <location>
        <begin position="51"/>
        <end position="72"/>
    </location>
</feature>
<reference evidence="2 3" key="1">
    <citation type="journal article" date="2014" name="Int. J. Syst. Evol. Microbiol.">
        <title>Complete genome sequence of Corynebacterium casei LMG S-19264T (=DSM 44701T), isolated from a smear-ripened cheese.</title>
        <authorList>
            <consortium name="US DOE Joint Genome Institute (JGI-PGF)"/>
            <person name="Walter F."/>
            <person name="Albersmeier A."/>
            <person name="Kalinowski J."/>
            <person name="Ruckert C."/>
        </authorList>
    </citation>
    <scope>NUCLEOTIDE SEQUENCE [LARGE SCALE GENOMIC DNA]</scope>
    <source>
        <strain evidence="2 3">CGMCC 1.12976</strain>
    </source>
</reference>
<protein>
    <submittedName>
        <fullName evidence="2">Uncharacterized protein</fullName>
    </submittedName>
</protein>
<evidence type="ECO:0000313" key="3">
    <source>
        <dbReference type="Proteomes" id="UP000598775"/>
    </source>
</evidence>
<evidence type="ECO:0000256" key="1">
    <source>
        <dbReference type="SAM" id="MobiDB-lite"/>
    </source>
</evidence>
<dbReference type="AlphaFoldDB" id="A0A917B6A0"/>
<accession>A0A917B6A0</accession>
<sequence>MHSGTYPQATDRGGPPACRFVIDLTRKPAIAWHRALLRESLVGDALACGEGARDRVSKGGRKEVGEGGGGVG</sequence>
<gene>
    <name evidence="2" type="ORF">GCM10011399_18680</name>
</gene>
<keyword evidence="3" id="KW-1185">Reference proteome</keyword>
<evidence type="ECO:0000313" key="2">
    <source>
        <dbReference type="EMBL" id="GGF25458.1"/>
    </source>
</evidence>
<comment type="caution">
    <text evidence="2">The sequence shown here is derived from an EMBL/GenBank/DDBJ whole genome shotgun (WGS) entry which is preliminary data.</text>
</comment>
<feature type="compositionally biased region" description="Basic and acidic residues" evidence="1">
    <location>
        <begin position="51"/>
        <end position="65"/>
    </location>
</feature>
<dbReference type="Proteomes" id="UP000598775">
    <property type="component" value="Unassembled WGS sequence"/>
</dbReference>
<organism evidence="2 3">
    <name type="scientific">Subtercola lobariae</name>
    <dbReference type="NCBI Taxonomy" id="1588641"/>
    <lineage>
        <taxon>Bacteria</taxon>
        <taxon>Bacillati</taxon>
        <taxon>Actinomycetota</taxon>
        <taxon>Actinomycetes</taxon>
        <taxon>Micrococcales</taxon>
        <taxon>Microbacteriaceae</taxon>
        <taxon>Subtercola</taxon>
    </lineage>
</organism>
<proteinExistence type="predicted"/>
<dbReference type="EMBL" id="BMGP01000003">
    <property type="protein sequence ID" value="GGF25458.1"/>
    <property type="molecule type" value="Genomic_DNA"/>
</dbReference>